<evidence type="ECO:0000313" key="3">
    <source>
        <dbReference type="EMBL" id="CAK0843128.1"/>
    </source>
</evidence>
<dbReference type="EMBL" id="CAUYUJ010014552">
    <property type="protein sequence ID" value="CAK0843128.1"/>
    <property type="molecule type" value="Genomic_DNA"/>
</dbReference>
<reference evidence="3" key="1">
    <citation type="submission" date="2023-10" db="EMBL/GenBank/DDBJ databases">
        <authorList>
            <person name="Chen Y."/>
            <person name="Shah S."/>
            <person name="Dougan E. K."/>
            <person name="Thang M."/>
            <person name="Chan C."/>
        </authorList>
    </citation>
    <scope>NUCLEOTIDE SEQUENCE [LARGE SCALE GENOMIC DNA]</scope>
</reference>
<accession>A0ABN9TCG3</accession>
<dbReference type="Proteomes" id="UP001189429">
    <property type="component" value="Unassembled WGS sequence"/>
</dbReference>
<keyword evidence="1" id="KW-0812">Transmembrane</keyword>
<protein>
    <submittedName>
        <fullName evidence="3">Uncharacterized protein</fullName>
    </submittedName>
</protein>
<sequence length="126" mass="12842">MGDDTTSAAPRTGSPGTVLLALLAFLYSTTMADERRLTDTTMGDDTTSAAARSGALGTMLLALLAFLFVGNAAGAAVDESTTMADERRLTDTTMGDDTTSPAAPRAAFRTAPLFALAAALGLAAHR</sequence>
<evidence type="ECO:0000256" key="1">
    <source>
        <dbReference type="SAM" id="Phobius"/>
    </source>
</evidence>
<comment type="caution">
    <text evidence="3">The sequence shown here is derived from an EMBL/GenBank/DDBJ whole genome shotgun (WGS) entry which is preliminary data.</text>
</comment>
<feature type="chain" id="PRO_5046850407" evidence="2">
    <location>
        <begin position="33"/>
        <end position="126"/>
    </location>
</feature>
<keyword evidence="1" id="KW-1133">Transmembrane helix</keyword>
<evidence type="ECO:0000256" key="2">
    <source>
        <dbReference type="SAM" id="SignalP"/>
    </source>
</evidence>
<evidence type="ECO:0000313" key="4">
    <source>
        <dbReference type="Proteomes" id="UP001189429"/>
    </source>
</evidence>
<keyword evidence="1" id="KW-0472">Membrane</keyword>
<feature type="signal peptide" evidence="2">
    <location>
        <begin position="1"/>
        <end position="32"/>
    </location>
</feature>
<feature type="transmembrane region" description="Helical" evidence="1">
    <location>
        <begin position="56"/>
        <end position="77"/>
    </location>
</feature>
<keyword evidence="4" id="KW-1185">Reference proteome</keyword>
<gene>
    <name evidence="3" type="ORF">PCOR1329_LOCUS37566</name>
</gene>
<keyword evidence="2" id="KW-0732">Signal</keyword>
<proteinExistence type="predicted"/>
<name>A0ABN9TCG3_9DINO</name>
<organism evidence="3 4">
    <name type="scientific">Prorocentrum cordatum</name>
    <dbReference type="NCBI Taxonomy" id="2364126"/>
    <lineage>
        <taxon>Eukaryota</taxon>
        <taxon>Sar</taxon>
        <taxon>Alveolata</taxon>
        <taxon>Dinophyceae</taxon>
        <taxon>Prorocentrales</taxon>
        <taxon>Prorocentraceae</taxon>
        <taxon>Prorocentrum</taxon>
    </lineage>
</organism>